<dbReference type="InterPro" id="IPR011249">
    <property type="entry name" value="Metalloenz_LuxS/M16"/>
</dbReference>
<proteinExistence type="predicted"/>
<evidence type="ECO:0000313" key="3">
    <source>
        <dbReference type="EMBL" id="TKK70308.1"/>
    </source>
</evidence>
<sequence>MINRKVAPPIQDPVAFDLQLKPYDYYTLDNGTPVYAVNAGAQDVLLIELVFFAGNWYEQQNLVAATTNFLLKNGTRQRSAFDINEHFEFYGAYLNRRCNSETATLSLHCLSKHVNELLPVIGELLTESIFPEEELDIYKQNQKQRLQVNLKKCDFVANRLIDEYLYGFNHPYGRYTSTLAYDELEQEQLLDFFRRYYTNGRCLLFVAGKLPDDIIPQLNKSFGTLPFNKESLPHFNHPPHPAAEKVARIINDEQGVQSAIRLATPFPNRHHADYPKAQVLNSIFGGYFGSRLMSNIREDKGYTYGIHSHIENHIQTSAWVVSTEAGRDVTKATIKEVYHEMERLRNEPIGEEELYLVRNYMIGTLLGDIDGPFQIINRWKNYILHGLERDYFYKSLEVIKTITAQELQALANKYLQPEKFYELTVI</sequence>
<dbReference type="InterPro" id="IPR007863">
    <property type="entry name" value="Peptidase_M16_C"/>
</dbReference>
<dbReference type="InterPro" id="IPR011765">
    <property type="entry name" value="Pept_M16_N"/>
</dbReference>
<dbReference type="Proteomes" id="UP000305848">
    <property type="component" value="Unassembled WGS sequence"/>
</dbReference>
<dbReference type="Pfam" id="PF00675">
    <property type="entry name" value="Peptidase_M16"/>
    <property type="match status" value="1"/>
</dbReference>
<dbReference type="EMBL" id="SZQL01000003">
    <property type="protein sequence ID" value="TKK70308.1"/>
    <property type="molecule type" value="Genomic_DNA"/>
</dbReference>
<feature type="domain" description="Peptidase M16 N-terminal" evidence="1">
    <location>
        <begin position="46"/>
        <end position="153"/>
    </location>
</feature>
<dbReference type="PANTHER" id="PTHR11851:SF224">
    <property type="entry name" value="PROCESSING PROTEASE"/>
    <property type="match status" value="1"/>
</dbReference>
<dbReference type="Pfam" id="PF05193">
    <property type="entry name" value="Peptidase_M16_C"/>
    <property type="match status" value="1"/>
</dbReference>
<dbReference type="PANTHER" id="PTHR11851">
    <property type="entry name" value="METALLOPROTEASE"/>
    <property type="match status" value="1"/>
</dbReference>
<reference evidence="3 4" key="1">
    <citation type="submission" date="2019-05" db="EMBL/GenBank/DDBJ databases">
        <title>Panacibacter sp. strain 17mud1-8 Genome sequencing and assembly.</title>
        <authorList>
            <person name="Chhetri G."/>
        </authorList>
    </citation>
    <scope>NUCLEOTIDE SEQUENCE [LARGE SCALE GENOMIC DNA]</scope>
    <source>
        <strain evidence="3 4">17mud1-8</strain>
    </source>
</reference>
<dbReference type="GO" id="GO:0046872">
    <property type="term" value="F:metal ion binding"/>
    <property type="evidence" value="ECO:0007669"/>
    <property type="project" value="InterPro"/>
</dbReference>
<gene>
    <name evidence="3" type="ORF">FC093_06070</name>
</gene>
<evidence type="ECO:0000313" key="4">
    <source>
        <dbReference type="Proteomes" id="UP000305848"/>
    </source>
</evidence>
<keyword evidence="4" id="KW-1185">Reference proteome</keyword>
<comment type="caution">
    <text evidence="3">The sequence shown here is derived from an EMBL/GenBank/DDBJ whole genome shotgun (WGS) entry which is preliminary data.</text>
</comment>
<feature type="domain" description="Peptidase M16 C-terminal" evidence="2">
    <location>
        <begin position="185"/>
        <end position="359"/>
    </location>
</feature>
<accession>A0A4U3L579</accession>
<dbReference type="SUPFAM" id="SSF63411">
    <property type="entry name" value="LuxS/MPP-like metallohydrolase"/>
    <property type="match status" value="2"/>
</dbReference>
<protein>
    <submittedName>
        <fullName evidence="3">Insulinase family protein</fullName>
    </submittedName>
</protein>
<evidence type="ECO:0000259" key="2">
    <source>
        <dbReference type="Pfam" id="PF05193"/>
    </source>
</evidence>
<evidence type="ECO:0000259" key="1">
    <source>
        <dbReference type="Pfam" id="PF00675"/>
    </source>
</evidence>
<dbReference type="InterPro" id="IPR050361">
    <property type="entry name" value="MPP/UQCRC_Complex"/>
</dbReference>
<dbReference type="OrthoDB" id="9811314at2"/>
<dbReference type="RefSeq" id="WP_137260853.1">
    <property type="nucleotide sequence ID" value="NZ_SZQL01000003.1"/>
</dbReference>
<dbReference type="AlphaFoldDB" id="A0A4U3L579"/>
<name>A0A4U3L579_9BACT</name>
<organism evidence="3 4">
    <name type="scientific">Ilyomonas limi</name>
    <dbReference type="NCBI Taxonomy" id="2575867"/>
    <lineage>
        <taxon>Bacteria</taxon>
        <taxon>Pseudomonadati</taxon>
        <taxon>Bacteroidota</taxon>
        <taxon>Chitinophagia</taxon>
        <taxon>Chitinophagales</taxon>
        <taxon>Chitinophagaceae</taxon>
        <taxon>Ilyomonas</taxon>
    </lineage>
</organism>
<dbReference type="Gene3D" id="3.30.830.10">
    <property type="entry name" value="Metalloenzyme, LuxS/M16 peptidase-like"/>
    <property type="match status" value="2"/>
</dbReference>